<gene>
    <name evidence="2" type="ORF">HNR40_007838</name>
</gene>
<feature type="compositionally biased region" description="Basic and acidic residues" evidence="1">
    <location>
        <begin position="46"/>
        <end position="63"/>
    </location>
</feature>
<comment type="caution">
    <text evidence="2">The sequence shown here is derived from an EMBL/GenBank/DDBJ whole genome shotgun (WGS) entry which is preliminary data.</text>
</comment>
<evidence type="ECO:0000313" key="3">
    <source>
        <dbReference type="Proteomes" id="UP000568380"/>
    </source>
</evidence>
<dbReference type="Proteomes" id="UP000568380">
    <property type="component" value="Unassembled WGS sequence"/>
</dbReference>
<organism evidence="2 3">
    <name type="scientific">Nonomuraea endophytica</name>
    <dbReference type="NCBI Taxonomy" id="714136"/>
    <lineage>
        <taxon>Bacteria</taxon>
        <taxon>Bacillati</taxon>
        <taxon>Actinomycetota</taxon>
        <taxon>Actinomycetes</taxon>
        <taxon>Streptosporangiales</taxon>
        <taxon>Streptosporangiaceae</taxon>
        <taxon>Nonomuraea</taxon>
    </lineage>
</organism>
<evidence type="ECO:0000256" key="1">
    <source>
        <dbReference type="SAM" id="MobiDB-lite"/>
    </source>
</evidence>
<accession>A0A7W8EKB8</accession>
<dbReference type="EMBL" id="JACHIN010000013">
    <property type="protein sequence ID" value="MBB5082343.1"/>
    <property type="molecule type" value="Genomic_DNA"/>
</dbReference>
<keyword evidence="3" id="KW-1185">Reference proteome</keyword>
<reference evidence="2 3" key="1">
    <citation type="submission" date="2020-08" db="EMBL/GenBank/DDBJ databases">
        <title>Genomic Encyclopedia of Type Strains, Phase IV (KMG-IV): sequencing the most valuable type-strain genomes for metagenomic binning, comparative biology and taxonomic classification.</title>
        <authorList>
            <person name="Goeker M."/>
        </authorList>
    </citation>
    <scope>NUCLEOTIDE SEQUENCE [LARGE SCALE GENOMIC DNA]</scope>
    <source>
        <strain evidence="2 3">DSM 45385</strain>
    </source>
</reference>
<name>A0A7W8EKB8_9ACTN</name>
<proteinExistence type="predicted"/>
<dbReference type="AlphaFoldDB" id="A0A7W8EKB8"/>
<feature type="region of interest" description="Disordered" evidence="1">
    <location>
        <begin position="44"/>
        <end position="63"/>
    </location>
</feature>
<dbReference type="RefSeq" id="WP_221341354.1">
    <property type="nucleotide sequence ID" value="NZ_JACHIN010000013.1"/>
</dbReference>
<protein>
    <submittedName>
        <fullName evidence="2">Uncharacterized protein</fullName>
    </submittedName>
</protein>
<evidence type="ECO:0000313" key="2">
    <source>
        <dbReference type="EMBL" id="MBB5082343.1"/>
    </source>
</evidence>
<sequence>MPLFHDLAVPAQDGVRADDKPELAQDCAGKRGQECRQEEAVFGGESHPHIGAELPLQDHDLVA</sequence>